<keyword evidence="2" id="KW-0812">Transmembrane</keyword>
<dbReference type="Proteomes" id="UP000069850">
    <property type="component" value="Chromosome 1"/>
</dbReference>
<feature type="transmembrane region" description="Helical" evidence="2">
    <location>
        <begin position="308"/>
        <end position="328"/>
    </location>
</feature>
<dbReference type="SUPFAM" id="SSF56112">
    <property type="entry name" value="Protein kinase-like (PK-like)"/>
    <property type="match status" value="1"/>
</dbReference>
<organism evidence="4 5">
    <name type="scientific">Methanoculleus bourgensis</name>
    <dbReference type="NCBI Taxonomy" id="83986"/>
    <lineage>
        <taxon>Archaea</taxon>
        <taxon>Methanobacteriati</taxon>
        <taxon>Methanobacteriota</taxon>
        <taxon>Stenosarchaea group</taxon>
        <taxon>Methanomicrobia</taxon>
        <taxon>Methanomicrobiales</taxon>
        <taxon>Methanomicrobiaceae</taxon>
        <taxon>Methanoculleus</taxon>
    </lineage>
</organism>
<dbReference type="PANTHER" id="PTHR10566">
    <property type="entry name" value="CHAPERONE-ACTIVITY OF BC1 COMPLEX CABC1 -RELATED"/>
    <property type="match status" value="1"/>
</dbReference>
<sequence>MVDEFSLQIRRELDFAQDGMNADRLRRNMRGIPGVKIPRVHWGISGPCLLAMDYVEGVRIDDVAAIRAFGLFPEDIADLGFSAYIQQIFVDGFFHGDPHPGNLLVTRRGEVVFLDYGIVGVLRPERRRAFADLLLAMTRTDVAGVIAALEKLDVHISPADLDSVKDDLYLVLLDYREMRLERVNFAVAIRGLTDILRRYHIRVPSNLMLMMKVVVMVIDIGTRLDPSFNFDQRIRPYLARIIAQQRFSPETMAKTVWSLADAAEGLLAIPGNVNETLKTLSEGTVTIELEDTDLGKIVGVIDRTSDKLIVGLVVAAIVVGSSLVLRVADLPIPGYVTTLAVVGYVFAVLVGFYAVYNILRHGRVIRR</sequence>
<comment type="similarity">
    <text evidence="1">Belongs to the protein kinase superfamily. ADCK protein kinase family.</text>
</comment>
<feature type="transmembrane region" description="Helical" evidence="2">
    <location>
        <begin position="334"/>
        <end position="359"/>
    </location>
</feature>
<dbReference type="GeneID" id="27136710"/>
<name>A0A0X3BIW8_9EURY</name>
<dbReference type="InterPro" id="IPR004147">
    <property type="entry name" value="ABC1_dom"/>
</dbReference>
<dbReference type="Pfam" id="PF03109">
    <property type="entry name" value="ABC1"/>
    <property type="match status" value="1"/>
</dbReference>
<keyword evidence="4" id="KW-0560">Oxidoreductase</keyword>
<dbReference type="EC" id="1.14.13.-" evidence="4"/>
<dbReference type="EMBL" id="LT158599">
    <property type="protein sequence ID" value="CVK31901.1"/>
    <property type="molecule type" value="Genomic_DNA"/>
</dbReference>
<keyword evidence="2" id="KW-1133">Transmembrane helix</keyword>
<evidence type="ECO:0000313" key="5">
    <source>
        <dbReference type="Proteomes" id="UP000069850"/>
    </source>
</evidence>
<keyword evidence="2" id="KW-0472">Membrane</keyword>
<gene>
    <name evidence="4" type="ORF">MMAB1_0684</name>
</gene>
<evidence type="ECO:0000256" key="1">
    <source>
        <dbReference type="ARBA" id="ARBA00009670"/>
    </source>
</evidence>
<proteinExistence type="inferred from homology"/>
<accession>A0A0X3BIW8</accession>
<feature type="domain" description="ABC1 atypical kinase-like" evidence="3">
    <location>
        <begin position="1"/>
        <end position="146"/>
    </location>
</feature>
<dbReference type="PANTHER" id="PTHR10566:SF113">
    <property type="entry name" value="PROTEIN ACTIVITY OF BC1 COMPLEX KINASE 7, CHLOROPLASTIC"/>
    <property type="match status" value="1"/>
</dbReference>
<evidence type="ECO:0000259" key="3">
    <source>
        <dbReference type="Pfam" id="PF03109"/>
    </source>
</evidence>
<evidence type="ECO:0000256" key="2">
    <source>
        <dbReference type="SAM" id="Phobius"/>
    </source>
</evidence>
<dbReference type="InterPro" id="IPR050154">
    <property type="entry name" value="UbiB_kinase"/>
</dbReference>
<protein>
    <submittedName>
        <fullName evidence="4">Ubiquinone biosynthesis protein</fullName>
        <ecNumber evidence="4">1.14.13.-</ecNumber>
    </submittedName>
</protein>
<evidence type="ECO:0000313" key="4">
    <source>
        <dbReference type="EMBL" id="CVK31901.1"/>
    </source>
</evidence>
<dbReference type="InterPro" id="IPR011009">
    <property type="entry name" value="Kinase-like_dom_sf"/>
</dbReference>
<dbReference type="RefSeq" id="WP_272947019.1">
    <property type="nucleotide sequence ID" value="NZ_LT158599.1"/>
</dbReference>
<reference evidence="4 5" key="1">
    <citation type="submission" date="2016-01" db="EMBL/GenBank/DDBJ databases">
        <authorList>
            <person name="Manzoor S."/>
        </authorList>
    </citation>
    <scope>NUCLEOTIDE SEQUENCE [LARGE SCALE GENOMIC DNA]</scope>
    <source>
        <strain evidence="4">Methanoculleus sp MAB1</strain>
    </source>
</reference>
<dbReference type="KEGG" id="mema:MMAB1_0684"/>
<dbReference type="GO" id="GO:0016491">
    <property type="term" value="F:oxidoreductase activity"/>
    <property type="evidence" value="ECO:0007669"/>
    <property type="project" value="UniProtKB-KW"/>
</dbReference>
<keyword evidence="4" id="KW-0830">Ubiquinone</keyword>
<dbReference type="CDD" id="cd05121">
    <property type="entry name" value="ABC1_ADCK3-like"/>
    <property type="match status" value="1"/>
</dbReference>
<dbReference type="AlphaFoldDB" id="A0A0X3BIW8"/>